<dbReference type="OrthoDB" id="9926883at2759"/>
<dbReference type="Gene3D" id="1.10.565.10">
    <property type="entry name" value="Retinoid X Receptor"/>
    <property type="match status" value="1"/>
</dbReference>
<gene>
    <name evidence="11" type="ORF">scyTo_0002851</name>
</gene>
<reference evidence="11 12" key="1">
    <citation type="journal article" date="2018" name="Nat. Ecol. Evol.">
        <title>Shark genomes provide insights into elasmobranch evolution and the origin of vertebrates.</title>
        <authorList>
            <person name="Hara Y"/>
            <person name="Yamaguchi K"/>
            <person name="Onimaru K"/>
            <person name="Kadota M"/>
            <person name="Koyanagi M"/>
            <person name="Keeley SD"/>
            <person name="Tatsumi K"/>
            <person name="Tanaka K"/>
            <person name="Motone F"/>
            <person name="Kageyama Y"/>
            <person name="Nozu R"/>
            <person name="Adachi N"/>
            <person name="Nishimura O"/>
            <person name="Nakagawa R"/>
            <person name="Tanegashima C"/>
            <person name="Kiyatake I"/>
            <person name="Matsumoto R"/>
            <person name="Murakumo K"/>
            <person name="Nishida K"/>
            <person name="Terakita A"/>
            <person name="Kuratani S"/>
            <person name="Sato K"/>
            <person name="Hyodo S Kuraku.S."/>
        </authorList>
    </citation>
    <scope>NUCLEOTIDE SEQUENCE [LARGE SCALE GENOMIC DNA]</scope>
</reference>
<evidence type="ECO:0000256" key="2">
    <source>
        <dbReference type="ARBA" id="ARBA00004496"/>
    </source>
</evidence>
<dbReference type="PRINTS" id="PR00398">
    <property type="entry name" value="STRDHORMONER"/>
</dbReference>
<protein>
    <recommendedName>
        <fullName evidence="10">NR LBD domain-containing protein</fullName>
    </recommendedName>
</protein>
<keyword evidence="4" id="KW-0963">Cytoplasm</keyword>
<dbReference type="PANTHER" id="PTHR24081">
    <property type="entry name" value="NUCLEAR RECEPTOR SUBFAMILY 0 GROUP B"/>
    <property type="match status" value="1"/>
</dbReference>
<evidence type="ECO:0000256" key="4">
    <source>
        <dbReference type="ARBA" id="ARBA00022490"/>
    </source>
</evidence>
<evidence type="ECO:0000256" key="8">
    <source>
        <dbReference type="ARBA" id="ARBA00023170"/>
    </source>
</evidence>
<dbReference type="Pfam" id="PF00104">
    <property type="entry name" value="Hormone_recep"/>
    <property type="match status" value="1"/>
</dbReference>
<dbReference type="AlphaFoldDB" id="A0A401PKW6"/>
<evidence type="ECO:0000259" key="10">
    <source>
        <dbReference type="PROSITE" id="PS51843"/>
    </source>
</evidence>
<sequence length="271" mass="30625">MACVSQSVSFDKCHCGQGSHSSILYSILNKDHPSESSCCHYRHHHHPSALGCSCEFRRRVVLKTPEHTCRLALEVLLKTLNFIKNLPSFCQLAEGDQVLLLQNCWTPLFVLGLAQERVDFEVAEAVAPSLLRKILLNQKVMDGQNQEAALNVPTLAEVQRVKIFLMKLWSMDVSTKEYAYLKGITLFNPDVPSLRMPQYILALQQEAQHTLNEFVSMVNNGDQARFARILLILSTLRMVSATSVAELFFRPVLGKVNMNDLLLEMLCTKLH</sequence>
<dbReference type="InterPro" id="IPR035500">
    <property type="entry name" value="NHR-like_dom_sf"/>
</dbReference>
<evidence type="ECO:0000313" key="11">
    <source>
        <dbReference type="EMBL" id="GCB73769.1"/>
    </source>
</evidence>
<dbReference type="InterPro" id="IPR001723">
    <property type="entry name" value="Nuclear_hrmn_rcpt"/>
</dbReference>
<dbReference type="Proteomes" id="UP000288216">
    <property type="component" value="Unassembled WGS sequence"/>
</dbReference>
<evidence type="ECO:0000256" key="1">
    <source>
        <dbReference type="ARBA" id="ARBA00004123"/>
    </source>
</evidence>
<keyword evidence="12" id="KW-1185">Reference proteome</keyword>
<name>A0A401PKW6_SCYTO</name>
<dbReference type="InterPro" id="IPR033544">
    <property type="entry name" value="NR0B1/2"/>
</dbReference>
<keyword evidence="5" id="KW-0678">Repressor</keyword>
<comment type="caution">
    <text evidence="11">The sequence shown here is derived from an EMBL/GenBank/DDBJ whole genome shotgun (WGS) entry which is preliminary data.</text>
</comment>
<accession>A0A401PKW6</accession>
<keyword evidence="6" id="KW-0805">Transcription regulation</keyword>
<organism evidence="11 12">
    <name type="scientific">Scyliorhinus torazame</name>
    <name type="common">Cloudy catshark</name>
    <name type="synonym">Catulus torazame</name>
    <dbReference type="NCBI Taxonomy" id="75743"/>
    <lineage>
        <taxon>Eukaryota</taxon>
        <taxon>Metazoa</taxon>
        <taxon>Chordata</taxon>
        <taxon>Craniata</taxon>
        <taxon>Vertebrata</taxon>
        <taxon>Chondrichthyes</taxon>
        <taxon>Elasmobranchii</taxon>
        <taxon>Galeomorphii</taxon>
        <taxon>Galeoidea</taxon>
        <taxon>Carcharhiniformes</taxon>
        <taxon>Scyliorhinidae</taxon>
        <taxon>Scyliorhinus</taxon>
    </lineage>
</organism>
<dbReference type="FunFam" id="1.10.565.10:FF:000031">
    <property type="entry name" value="Nuclear receptor subfamily 0 group B member 1"/>
    <property type="match status" value="1"/>
</dbReference>
<dbReference type="GO" id="GO:0003714">
    <property type="term" value="F:transcription corepressor activity"/>
    <property type="evidence" value="ECO:0007669"/>
    <property type="project" value="TreeGrafter"/>
</dbReference>
<feature type="domain" description="NR LBD" evidence="10">
    <location>
        <begin position="23"/>
        <end position="269"/>
    </location>
</feature>
<evidence type="ECO:0000256" key="3">
    <source>
        <dbReference type="ARBA" id="ARBA00006647"/>
    </source>
</evidence>
<dbReference type="GO" id="GO:0005737">
    <property type="term" value="C:cytoplasm"/>
    <property type="evidence" value="ECO:0007669"/>
    <property type="project" value="UniProtKB-SubCell"/>
</dbReference>
<evidence type="ECO:0000256" key="6">
    <source>
        <dbReference type="ARBA" id="ARBA00023015"/>
    </source>
</evidence>
<dbReference type="OMA" id="LIQQNWA"/>
<keyword evidence="8" id="KW-0675">Receptor</keyword>
<keyword evidence="7" id="KW-0804">Transcription</keyword>
<dbReference type="GO" id="GO:0000122">
    <property type="term" value="P:negative regulation of transcription by RNA polymerase II"/>
    <property type="evidence" value="ECO:0007669"/>
    <property type="project" value="TreeGrafter"/>
</dbReference>
<dbReference type="PANTHER" id="PTHR24081:SF8">
    <property type="entry name" value="NR LBD DOMAIN-CONTAINING PROTEIN"/>
    <property type="match status" value="1"/>
</dbReference>
<dbReference type="SUPFAM" id="SSF48508">
    <property type="entry name" value="Nuclear receptor ligand-binding domain"/>
    <property type="match status" value="1"/>
</dbReference>
<dbReference type="STRING" id="75743.A0A401PKW6"/>
<dbReference type="SMART" id="SM00430">
    <property type="entry name" value="HOLI"/>
    <property type="match status" value="1"/>
</dbReference>
<proteinExistence type="inferred from homology"/>
<keyword evidence="9" id="KW-0539">Nucleus</keyword>
<evidence type="ECO:0000256" key="7">
    <source>
        <dbReference type="ARBA" id="ARBA00023163"/>
    </source>
</evidence>
<dbReference type="GO" id="GO:0005634">
    <property type="term" value="C:nucleus"/>
    <property type="evidence" value="ECO:0007669"/>
    <property type="project" value="UniProtKB-SubCell"/>
</dbReference>
<evidence type="ECO:0000256" key="5">
    <source>
        <dbReference type="ARBA" id="ARBA00022491"/>
    </source>
</evidence>
<dbReference type="PROSITE" id="PS51843">
    <property type="entry name" value="NR_LBD"/>
    <property type="match status" value="1"/>
</dbReference>
<comment type="similarity">
    <text evidence="3">Belongs to the nuclear hormone receptor family. NR0 subfamily.</text>
</comment>
<dbReference type="InterPro" id="IPR000536">
    <property type="entry name" value="Nucl_hrmn_rcpt_lig-bd"/>
</dbReference>
<dbReference type="EMBL" id="BFAA01000734">
    <property type="protein sequence ID" value="GCB73769.1"/>
    <property type="molecule type" value="Genomic_DNA"/>
</dbReference>
<comment type="subcellular location">
    <subcellularLocation>
        <location evidence="2">Cytoplasm</location>
    </subcellularLocation>
    <subcellularLocation>
        <location evidence="1">Nucleus</location>
    </subcellularLocation>
</comment>
<evidence type="ECO:0000313" key="12">
    <source>
        <dbReference type="Proteomes" id="UP000288216"/>
    </source>
</evidence>
<evidence type="ECO:0000256" key="9">
    <source>
        <dbReference type="ARBA" id="ARBA00023242"/>
    </source>
</evidence>